<keyword evidence="2" id="KW-1185">Reference proteome</keyword>
<dbReference type="Proteomes" id="UP000613974">
    <property type="component" value="Unassembled WGS sequence"/>
</dbReference>
<comment type="caution">
    <text evidence="1">The sequence shown here is derived from an EMBL/GenBank/DDBJ whole genome shotgun (WGS) entry which is preliminary data.</text>
</comment>
<dbReference type="PANTHER" id="PTHR47473:SF1">
    <property type="entry name" value="METHYLTRANSFERASE DOMAIN-CONTAINING PROTEIN"/>
    <property type="match status" value="1"/>
</dbReference>
<evidence type="ECO:0000313" key="2">
    <source>
        <dbReference type="Proteomes" id="UP000613974"/>
    </source>
</evidence>
<reference evidence="2" key="1">
    <citation type="submission" date="2023-07" db="EMBL/GenBank/DDBJ databases">
        <title>Whole genome shotgun sequence of Streptomyces nojiriensis NBRC 13794.</title>
        <authorList>
            <person name="Komaki H."/>
            <person name="Tamura T."/>
        </authorList>
    </citation>
    <scope>NUCLEOTIDE SEQUENCE [LARGE SCALE GENOMIC DNA]</scope>
    <source>
        <strain evidence="2">NBRC 13794</strain>
    </source>
</reference>
<dbReference type="Pfam" id="PF11899">
    <property type="entry name" value="DUF3419"/>
    <property type="match status" value="1"/>
</dbReference>
<organism evidence="1 2">
    <name type="scientific">Streptomyces nojiriensis</name>
    <dbReference type="NCBI Taxonomy" id="66374"/>
    <lineage>
        <taxon>Bacteria</taxon>
        <taxon>Bacillati</taxon>
        <taxon>Actinomycetota</taxon>
        <taxon>Actinomycetes</taxon>
        <taxon>Kitasatosporales</taxon>
        <taxon>Streptomycetaceae</taxon>
        <taxon>Streptomyces</taxon>
    </lineage>
</organism>
<evidence type="ECO:0000313" key="1">
    <source>
        <dbReference type="EMBL" id="GHI69697.1"/>
    </source>
</evidence>
<name>A0ABQ3SNS3_9ACTN</name>
<sequence>MKSTLNRLIERTYFRGLVFNQSWEDPLLDREALRISADQDTVLSITSGGCNCLNLLCLRPRRLICVDPNPAQTYLLDLKLAGVRHLDHADFCSLLTSCGSTEAVDIYRRALRAKLPDGARNYWDSNTRVLERGILAQGKLGFFLKWIRRYMRWQLGERRIRQFFEVGDIDDQRDFYYREIHPRLLRGSVLKILGSRWVLACAGMHPSQYDLIQDRHGIGRYIRDRMEYVLTTVPIRDNYFIAQAFLGAYLDAESVPPYLLERNFDTLKQTADRVVNVTAWLTEYLDSLPESSVDKFNLLDIFDWMSRESRHATVRSVLRAGTPGGRFIYRSAVRSLPVPPELRSAVVSEEDLAHRLFAQDRSFTYSSFYIYRMDQQRVADQLHRT</sequence>
<dbReference type="GeneID" id="95587957"/>
<dbReference type="EMBL" id="BNEC01000005">
    <property type="protein sequence ID" value="GHI69697.1"/>
    <property type="molecule type" value="Genomic_DNA"/>
</dbReference>
<gene>
    <name evidence="1" type="ORF">Snoj_36150</name>
</gene>
<dbReference type="RefSeq" id="WP_189742222.1">
    <property type="nucleotide sequence ID" value="NZ_BMRL01000011.1"/>
</dbReference>
<dbReference type="PANTHER" id="PTHR47473">
    <property type="entry name" value="BTA1P"/>
    <property type="match status" value="1"/>
</dbReference>
<accession>A0ABQ3SNS3</accession>
<protein>
    <submittedName>
        <fullName evidence="1">S-adenosylmethionine--diacylglycerol 3-amino-3-carboxypropyl transferase</fullName>
    </submittedName>
</protein>
<proteinExistence type="predicted"/>
<dbReference type="GO" id="GO:0016740">
    <property type="term" value="F:transferase activity"/>
    <property type="evidence" value="ECO:0007669"/>
    <property type="project" value="UniProtKB-KW"/>
</dbReference>
<dbReference type="InterPro" id="IPR021829">
    <property type="entry name" value="DUF3419"/>
</dbReference>
<keyword evidence="1" id="KW-0808">Transferase</keyword>